<proteinExistence type="inferred from homology"/>
<sequence length="644" mass="71589">MSNMLKKLLGFQQSHFDMVYKQFKNEGFSLRQDSGSSRQDADASVDDASSEGEQATEDDKKESQKDSQQHEPAAVEQNHAGGPVELRKPIKIKDWKEHKGEPEHSTKKEQDTSQDTSENKDDRTYIDTDLKTNRAYLEKKFGLPANADIIIRDFTIATHPETKALVVYLEGLSDKTVINDSILKSLMQLTALHPTSNTGDRAELVKETLLPGNQVMTYEKWEDVIKNVLMGSSALLIEGSNKALVIETKGWQQRSVSEPNSEKVIRGPHDSFTENLRTNTALIRLRLQTNALITEMLQVGKRSGTTVAIMYLKGVVNPKLVKEVKKRIKKLDTDMILDSGMIEQLIEDRPGSMIPTLLSTERPDRASAFIAEGHVVIIINNSPYVLIAPVSLWAMLHTAEDAYLRWPFGTFLRIIRFLSMVCAMLLPGIYIAVTNYHAEMIPTELMIAIAASRENVPFPVVLEVLLMEFAIELIREAGIRIPSVIGPTIGIVGALILGQAAVQAGIVSPLLVIVVAVTALASFTVPNYNLSFGVRIVRFLFLIAGAIYGFFGIGLLVIVGITYLAGIKSFGVPVLAPVAPFSRSHDVLIRKKLFELEERPTYMSPLDKRKQEPLQRPWSLQSETTEEHQSGGVNSDERSKRDDS</sequence>
<dbReference type="PANTHER" id="PTHR22550:SF5">
    <property type="entry name" value="LEUCINE ZIPPER PROTEIN 4"/>
    <property type="match status" value="1"/>
</dbReference>
<gene>
    <name evidence="5" type="ORF">LSG31_08085</name>
</gene>
<feature type="compositionally biased region" description="Basic and acidic residues" evidence="3">
    <location>
        <begin position="85"/>
        <end position="125"/>
    </location>
</feature>
<feature type="transmembrane region" description="Helical" evidence="4">
    <location>
        <begin position="540"/>
        <end position="565"/>
    </location>
</feature>
<dbReference type="InterPro" id="IPR050768">
    <property type="entry name" value="UPF0353/GerABKA_families"/>
</dbReference>
<feature type="compositionally biased region" description="Basic and acidic residues" evidence="3">
    <location>
        <begin position="625"/>
        <end position="644"/>
    </location>
</feature>
<evidence type="ECO:0000256" key="3">
    <source>
        <dbReference type="SAM" id="MobiDB-lite"/>
    </source>
</evidence>
<feature type="compositionally biased region" description="Basic and acidic residues" evidence="3">
    <location>
        <begin position="57"/>
        <end position="69"/>
    </location>
</feature>
<comment type="similarity">
    <text evidence="1">Belongs to the GerABKA family.</text>
</comment>
<accession>A0ABY4CNR7</accession>
<feature type="region of interest" description="Disordered" evidence="3">
    <location>
        <begin position="604"/>
        <end position="644"/>
    </location>
</feature>
<evidence type="ECO:0000256" key="1">
    <source>
        <dbReference type="ARBA" id="ARBA00005278"/>
    </source>
</evidence>
<dbReference type="Proteomes" id="UP000830167">
    <property type="component" value="Chromosome"/>
</dbReference>
<keyword evidence="2 4" id="KW-0472">Membrane</keyword>
<keyword evidence="6" id="KW-1185">Reference proteome</keyword>
<evidence type="ECO:0000313" key="5">
    <source>
        <dbReference type="EMBL" id="UOF92143.1"/>
    </source>
</evidence>
<dbReference type="PANTHER" id="PTHR22550">
    <property type="entry name" value="SPORE GERMINATION PROTEIN"/>
    <property type="match status" value="1"/>
</dbReference>
<organism evidence="5 6">
    <name type="scientific">Fodinisporobacter ferrooxydans</name>
    <dbReference type="NCBI Taxonomy" id="2901836"/>
    <lineage>
        <taxon>Bacteria</taxon>
        <taxon>Bacillati</taxon>
        <taxon>Bacillota</taxon>
        <taxon>Bacilli</taxon>
        <taxon>Bacillales</taxon>
        <taxon>Alicyclobacillaceae</taxon>
        <taxon>Fodinisporobacter</taxon>
    </lineage>
</organism>
<feature type="compositionally biased region" description="Basic and acidic residues" evidence="3">
    <location>
        <begin position="604"/>
        <end position="613"/>
    </location>
</feature>
<name>A0ABY4CNR7_9BACL</name>
<evidence type="ECO:0000256" key="2">
    <source>
        <dbReference type="ARBA" id="ARBA00023136"/>
    </source>
</evidence>
<keyword evidence="4" id="KW-1133">Transmembrane helix</keyword>
<feature type="transmembrane region" description="Helical" evidence="4">
    <location>
        <begin position="506"/>
        <end position="528"/>
    </location>
</feature>
<feature type="region of interest" description="Disordered" evidence="3">
    <location>
        <begin position="30"/>
        <end position="125"/>
    </location>
</feature>
<evidence type="ECO:0000313" key="6">
    <source>
        <dbReference type="Proteomes" id="UP000830167"/>
    </source>
</evidence>
<protein>
    <submittedName>
        <fullName evidence="5">Spore germination protein</fullName>
    </submittedName>
</protein>
<dbReference type="EMBL" id="CP089291">
    <property type="protein sequence ID" value="UOF92143.1"/>
    <property type="molecule type" value="Genomic_DNA"/>
</dbReference>
<dbReference type="Pfam" id="PF03323">
    <property type="entry name" value="GerA"/>
    <property type="match status" value="1"/>
</dbReference>
<keyword evidence="4" id="KW-0812">Transmembrane</keyword>
<feature type="transmembrane region" description="Helical" evidence="4">
    <location>
        <begin position="414"/>
        <end position="436"/>
    </location>
</feature>
<dbReference type="RefSeq" id="WP_347438829.1">
    <property type="nucleotide sequence ID" value="NZ_CP089291.1"/>
</dbReference>
<evidence type="ECO:0000256" key="4">
    <source>
        <dbReference type="SAM" id="Phobius"/>
    </source>
</evidence>
<reference evidence="5" key="1">
    <citation type="submission" date="2021-12" db="EMBL/GenBank/DDBJ databases">
        <title>Alicyclobacillaceae gen. nov., sp. nov., isolated from chalcocite enrichment system.</title>
        <authorList>
            <person name="Jiang Z."/>
        </authorList>
    </citation>
    <scope>NUCLEOTIDE SEQUENCE</scope>
    <source>
        <strain evidence="5">MYW30-H2</strain>
    </source>
</reference>
<feature type="transmembrane region" description="Helical" evidence="4">
    <location>
        <begin position="481"/>
        <end position="500"/>
    </location>
</feature>
<dbReference type="InterPro" id="IPR004995">
    <property type="entry name" value="Spore_Ger"/>
</dbReference>
<feature type="compositionally biased region" description="Acidic residues" evidence="3">
    <location>
        <begin position="43"/>
        <end position="56"/>
    </location>
</feature>